<gene>
    <name evidence="2" type="ORF">Pfra01_000587300</name>
</gene>
<keyword evidence="3" id="KW-1185">Reference proteome</keyword>
<dbReference type="OrthoDB" id="10007210at2759"/>
<dbReference type="AlphaFoldDB" id="A0A9W6WUX6"/>
<dbReference type="EMBL" id="BSXT01000477">
    <property type="protein sequence ID" value="GMF28413.1"/>
    <property type="molecule type" value="Genomic_DNA"/>
</dbReference>
<evidence type="ECO:0000313" key="3">
    <source>
        <dbReference type="Proteomes" id="UP001165121"/>
    </source>
</evidence>
<comment type="caution">
    <text evidence="2">The sequence shown here is derived from an EMBL/GenBank/DDBJ whole genome shotgun (WGS) entry which is preliminary data.</text>
</comment>
<protein>
    <submittedName>
        <fullName evidence="2">Unnamed protein product</fullName>
    </submittedName>
</protein>
<accession>A0A9W6WUX6</accession>
<evidence type="ECO:0000313" key="2">
    <source>
        <dbReference type="EMBL" id="GMF28413.1"/>
    </source>
</evidence>
<name>A0A9W6WUX6_9STRA</name>
<organism evidence="2 3">
    <name type="scientific">Phytophthora fragariaefolia</name>
    <dbReference type="NCBI Taxonomy" id="1490495"/>
    <lineage>
        <taxon>Eukaryota</taxon>
        <taxon>Sar</taxon>
        <taxon>Stramenopiles</taxon>
        <taxon>Oomycota</taxon>
        <taxon>Peronosporomycetes</taxon>
        <taxon>Peronosporales</taxon>
        <taxon>Peronosporaceae</taxon>
        <taxon>Phytophthora</taxon>
    </lineage>
</organism>
<evidence type="ECO:0000256" key="1">
    <source>
        <dbReference type="SAM" id="MobiDB-lite"/>
    </source>
</evidence>
<feature type="region of interest" description="Disordered" evidence="1">
    <location>
        <begin position="36"/>
        <end position="66"/>
    </location>
</feature>
<dbReference type="Proteomes" id="UP001165121">
    <property type="component" value="Unassembled WGS sequence"/>
</dbReference>
<sequence length="66" mass="7042">MEMNRAKVKNNVWQGTAKTTNLSKAKSPLSRSAIAAAVHGSRARRADNSGSTSSKELWAIDTGVKV</sequence>
<reference evidence="2" key="1">
    <citation type="submission" date="2023-04" db="EMBL/GenBank/DDBJ databases">
        <title>Phytophthora fragariaefolia NBRC 109709.</title>
        <authorList>
            <person name="Ichikawa N."/>
            <person name="Sato H."/>
            <person name="Tonouchi N."/>
        </authorList>
    </citation>
    <scope>NUCLEOTIDE SEQUENCE</scope>
    <source>
        <strain evidence="2">NBRC 109709</strain>
    </source>
</reference>
<proteinExistence type="predicted"/>